<dbReference type="HOGENOM" id="CLU_417108_0_0_1"/>
<accession>Q233L6</accession>
<protein>
    <submittedName>
        <fullName evidence="3">Transmembrane protein, putative</fullName>
    </submittedName>
</protein>
<dbReference type="AlphaFoldDB" id="Q233L6"/>
<dbReference type="GeneID" id="7847195"/>
<feature type="transmembrane region" description="Helical" evidence="2">
    <location>
        <begin position="462"/>
        <end position="481"/>
    </location>
</feature>
<dbReference type="InParanoid" id="Q233L6"/>
<dbReference type="KEGG" id="tet:TTHERM_00391340"/>
<keyword evidence="2" id="KW-1133">Transmembrane helix</keyword>
<evidence type="ECO:0000313" key="4">
    <source>
        <dbReference type="Proteomes" id="UP000009168"/>
    </source>
</evidence>
<sequence length="814" mass="97048">MSDLRNIQLTDMQKKNSSLTESQMKPKLKELIFDIEKKRIEKAKQQHKQKYQSDLLQYEERLKSFFQEIYVNHILIEQYRYEIYKNAQKQIQNEQSYNNYKDLHLKSCKTHIQKNVQEYYNFMINQNTSEKKDKPKNKTIHGAFNTFWFYLITILKIFFWPLTFIFYYCLYGERLFQLLKLLVRNCFPIFYFAAYPSSLRNQYQNKKKQNLPDNQEDCTENEEKFIFSDQLFFTNENCNQNQSFQKHTLYSFDSKDCSTYLLVFIFCNLCLASFVLNFIGIVDIAYNPDSLYSQIFGINFIILFYLLINSCANILICVQGNYLKFLSDNQELQDLMDKEDIIANNLYLNFMLDPIDINLNQSFEFYEQAFYPNRIQYDEQGKKINQNIIEMQEDVQEDVYCLQDQEILLKKKWVSGIGIFSQYLFQSSRPVADELPHVCKGYVKFYQKNYHPYNLRKILIKFYNNLFFPIILILIMALLTYNTVKQQNYIVNTGQKSILGAFWVNLILYILIQSNNRYFKKVFSNRLHALERLGLMISFDTKVTYSLTMKELPTMDIFCTKSLQTWLNLRVITMKYKIYSLNGWITLILLEILLLVIESLSQFVDSNGNIQYQLTKVNPYLRYLLIVALFQRITTFLIPSLIQQARINDQFNQHKQQLRHNLKEIKWIYSDIDQNFENSAYKELKQLSRQFNLFGIKQEVFSYSTKKALRRIAWYDFAQVDPITKKKIISESVSNDEFIKKERSYLKKLITKYEQVIESMDQNQQIHQIYAFGITPISFQILGVVLTFALTGFIQWIVSLLNDKAADSCNLPSN</sequence>
<name>Q233L6_TETTS</name>
<dbReference type="Proteomes" id="UP000009168">
    <property type="component" value="Unassembled WGS sequence"/>
</dbReference>
<evidence type="ECO:0000313" key="3">
    <source>
        <dbReference type="EMBL" id="EAR91564.2"/>
    </source>
</evidence>
<gene>
    <name evidence="3" type="ORF">TTHERM_00391340</name>
</gene>
<feature type="transmembrane region" description="Helical" evidence="2">
    <location>
        <begin position="147"/>
        <end position="170"/>
    </location>
</feature>
<feature type="region of interest" description="Disordered" evidence="1">
    <location>
        <begin position="1"/>
        <end position="22"/>
    </location>
</feature>
<feature type="transmembrane region" description="Helical" evidence="2">
    <location>
        <begin position="493"/>
        <end position="512"/>
    </location>
</feature>
<organism evidence="3 4">
    <name type="scientific">Tetrahymena thermophila (strain SB210)</name>
    <dbReference type="NCBI Taxonomy" id="312017"/>
    <lineage>
        <taxon>Eukaryota</taxon>
        <taxon>Sar</taxon>
        <taxon>Alveolata</taxon>
        <taxon>Ciliophora</taxon>
        <taxon>Intramacronucleata</taxon>
        <taxon>Oligohymenophorea</taxon>
        <taxon>Hymenostomatida</taxon>
        <taxon>Tetrahymenina</taxon>
        <taxon>Tetrahymenidae</taxon>
        <taxon>Tetrahymena</taxon>
    </lineage>
</organism>
<dbReference type="EMBL" id="GG662770">
    <property type="protein sequence ID" value="EAR91564.2"/>
    <property type="molecule type" value="Genomic_DNA"/>
</dbReference>
<feature type="transmembrane region" description="Helical" evidence="2">
    <location>
        <begin position="260"/>
        <end position="282"/>
    </location>
</feature>
<proteinExistence type="predicted"/>
<keyword evidence="2" id="KW-0472">Membrane</keyword>
<reference evidence="4" key="1">
    <citation type="journal article" date="2006" name="PLoS Biol.">
        <title>Macronuclear genome sequence of the ciliate Tetrahymena thermophila, a model eukaryote.</title>
        <authorList>
            <person name="Eisen J.A."/>
            <person name="Coyne R.S."/>
            <person name="Wu M."/>
            <person name="Wu D."/>
            <person name="Thiagarajan M."/>
            <person name="Wortman J.R."/>
            <person name="Badger J.H."/>
            <person name="Ren Q."/>
            <person name="Amedeo P."/>
            <person name="Jones K.M."/>
            <person name="Tallon L.J."/>
            <person name="Delcher A.L."/>
            <person name="Salzberg S.L."/>
            <person name="Silva J.C."/>
            <person name="Haas B.J."/>
            <person name="Majoros W.H."/>
            <person name="Farzad M."/>
            <person name="Carlton J.M."/>
            <person name="Smith R.K. Jr."/>
            <person name="Garg J."/>
            <person name="Pearlman R.E."/>
            <person name="Karrer K.M."/>
            <person name="Sun L."/>
            <person name="Manning G."/>
            <person name="Elde N.C."/>
            <person name="Turkewitz A.P."/>
            <person name="Asai D.J."/>
            <person name="Wilkes D.E."/>
            <person name="Wang Y."/>
            <person name="Cai H."/>
            <person name="Collins K."/>
            <person name="Stewart B.A."/>
            <person name="Lee S.R."/>
            <person name="Wilamowska K."/>
            <person name="Weinberg Z."/>
            <person name="Ruzzo W.L."/>
            <person name="Wloga D."/>
            <person name="Gaertig J."/>
            <person name="Frankel J."/>
            <person name="Tsao C.-C."/>
            <person name="Gorovsky M.A."/>
            <person name="Keeling P.J."/>
            <person name="Waller R.F."/>
            <person name="Patron N.J."/>
            <person name="Cherry J.M."/>
            <person name="Stover N.A."/>
            <person name="Krieger C.J."/>
            <person name="del Toro C."/>
            <person name="Ryder H.F."/>
            <person name="Williamson S.C."/>
            <person name="Barbeau R.A."/>
            <person name="Hamilton E.P."/>
            <person name="Orias E."/>
        </authorList>
    </citation>
    <scope>NUCLEOTIDE SEQUENCE [LARGE SCALE GENOMIC DNA]</scope>
    <source>
        <strain evidence="4">SB210</strain>
    </source>
</reference>
<dbReference type="RefSeq" id="XP_001011809.2">
    <property type="nucleotide sequence ID" value="XM_001011809.2"/>
</dbReference>
<feature type="transmembrane region" description="Helical" evidence="2">
    <location>
        <begin position="578"/>
        <end position="600"/>
    </location>
</feature>
<feature type="transmembrane region" description="Helical" evidence="2">
    <location>
        <begin position="294"/>
        <end position="318"/>
    </location>
</feature>
<keyword evidence="2 3" id="KW-0812">Transmembrane</keyword>
<keyword evidence="4" id="KW-1185">Reference proteome</keyword>
<evidence type="ECO:0000256" key="1">
    <source>
        <dbReference type="SAM" id="MobiDB-lite"/>
    </source>
</evidence>
<feature type="transmembrane region" description="Helical" evidence="2">
    <location>
        <begin position="620"/>
        <end position="642"/>
    </location>
</feature>
<feature type="transmembrane region" description="Helical" evidence="2">
    <location>
        <begin position="769"/>
        <end position="798"/>
    </location>
</feature>
<evidence type="ECO:0000256" key="2">
    <source>
        <dbReference type="SAM" id="Phobius"/>
    </source>
</evidence>